<keyword evidence="1" id="KW-0812">Transmembrane</keyword>
<protein>
    <submittedName>
        <fullName evidence="3">Uncharacterized protein</fullName>
    </submittedName>
</protein>
<keyword evidence="1" id="KW-0472">Membrane</keyword>
<comment type="caution">
    <text evidence="3">The sequence shown here is derived from an EMBL/GenBank/DDBJ whole genome shotgun (WGS) entry which is preliminary data.</text>
</comment>
<keyword evidence="2" id="KW-0732">Signal</keyword>
<sequence length="476" mass="51145">MAGEENIPFLALLLLRLTSTTASELVLTDRWRQLRRYLLHPRTVSVLGGLATVVPGVGFTLLEKALADDLGYHFPCFLQVLVQAMTSVILELSTGRHGFFSRGDNTSNSDSVRTARLVPLAALYAASMLLAHCARQLQSAHGTYLVAQSTLPVIVLVMMGSASATCLNVHRRRSLRQEDAEYTPSLKRFLRRSATQLIDQGRCSLGWATEKRADSIPASDSESNGYSSNRSSTAENQAAERYDVACAARWAAIPIAIGTAVAAWAPVYSLVLIPVHARIGIWSITSVEWARSLLCIAVSIASVLVKAQLLVATSRLLSGAPMSAARFLRHFAPLCMLIALVLWPVVGTPVDAIEALTPRILFSSLGVAAIGALASIACVSMLQASVSDGALGVAVLAQTRSLTCLGIGWWAYGYIHWPLQTAGFIVAVGSTVLWAVLRLCLPLHPRTPAIVVSANSYRTQRSRKLSSASAMGWDIV</sequence>
<feature type="transmembrane region" description="Helical" evidence="1">
    <location>
        <begin position="331"/>
        <end position="348"/>
    </location>
</feature>
<evidence type="ECO:0000256" key="2">
    <source>
        <dbReference type="SAM" id="SignalP"/>
    </source>
</evidence>
<proteinExistence type="predicted"/>
<feature type="transmembrane region" description="Helical" evidence="1">
    <location>
        <begin position="39"/>
        <end position="60"/>
    </location>
</feature>
<dbReference type="AlphaFoldDB" id="A0A9W8GRR2"/>
<feature type="transmembrane region" description="Helical" evidence="1">
    <location>
        <begin position="417"/>
        <end position="437"/>
    </location>
</feature>
<evidence type="ECO:0000313" key="3">
    <source>
        <dbReference type="EMBL" id="KAJ2690548.1"/>
    </source>
</evidence>
<feature type="transmembrane region" description="Helical" evidence="1">
    <location>
        <begin position="144"/>
        <end position="167"/>
    </location>
</feature>
<keyword evidence="1" id="KW-1133">Transmembrane helix</keyword>
<dbReference type="Proteomes" id="UP001151516">
    <property type="component" value="Unassembled WGS sequence"/>
</dbReference>
<accession>A0A9W8GRR2</accession>
<feature type="transmembrane region" description="Helical" evidence="1">
    <location>
        <begin position="289"/>
        <end position="311"/>
    </location>
</feature>
<feature type="transmembrane region" description="Helical" evidence="1">
    <location>
        <begin position="72"/>
        <end position="93"/>
    </location>
</feature>
<reference evidence="3" key="1">
    <citation type="submission" date="2022-07" db="EMBL/GenBank/DDBJ databases">
        <title>Phylogenomic reconstructions and comparative analyses of Kickxellomycotina fungi.</title>
        <authorList>
            <person name="Reynolds N.K."/>
            <person name="Stajich J.E."/>
            <person name="Barry K."/>
            <person name="Grigoriev I.V."/>
            <person name="Crous P."/>
            <person name="Smith M.E."/>
        </authorList>
    </citation>
    <scope>NUCLEOTIDE SEQUENCE</scope>
    <source>
        <strain evidence="3">CBS 109367</strain>
    </source>
</reference>
<feature type="transmembrane region" description="Helical" evidence="1">
    <location>
        <begin position="114"/>
        <end position="132"/>
    </location>
</feature>
<feature type="transmembrane region" description="Helical" evidence="1">
    <location>
        <begin position="360"/>
        <end position="382"/>
    </location>
</feature>
<gene>
    <name evidence="3" type="ORF">IWW39_000642</name>
</gene>
<dbReference type="EMBL" id="JANBTX010000010">
    <property type="protein sequence ID" value="KAJ2690548.1"/>
    <property type="molecule type" value="Genomic_DNA"/>
</dbReference>
<keyword evidence="4" id="KW-1185">Reference proteome</keyword>
<name>A0A9W8GRR2_9FUNG</name>
<feature type="transmembrane region" description="Helical" evidence="1">
    <location>
        <begin position="389"/>
        <end position="411"/>
    </location>
</feature>
<feature type="transmembrane region" description="Helical" evidence="1">
    <location>
        <begin position="250"/>
        <end position="277"/>
    </location>
</feature>
<feature type="signal peptide" evidence="2">
    <location>
        <begin position="1"/>
        <end position="22"/>
    </location>
</feature>
<feature type="chain" id="PRO_5040731741" evidence="2">
    <location>
        <begin position="23"/>
        <end position="476"/>
    </location>
</feature>
<evidence type="ECO:0000313" key="4">
    <source>
        <dbReference type="Proteomes" id="UP001151516"/>
    </source>
</evidence>
<organism evidence="3 4">
    <name type="scientific">Coemansia spiralis</name>
    <dbReference type="NCBI Taxonomy" id="417178"/>
    <lineage>
        <taxon>Eukaryota</taxon>
        <taxon>Fungi</taxon>
        <taxon>Fungi incertae sedis</taxon>
        <taxon>Zoopagomycota</taxon>
        <taxon>Kickxellomycotina</taxon>
        <taxon>Kickxellomycetes</taxon>
        <taxon>Kickxellales</taxon>
        <taxon>Kickxellaceae</taxon>
        <taxon>Coemansia</taxon>
    </lineage>
</organism>
<dbReference type="OrthoDB" id="5547497at2759"/>
<evidence type="ECO:0000256" key="1">
    <source>
        <dbReference type="SAM" id="Phobius"/>
    </source>
</evidence>